<dbReference type="InterPro" id="IPR019758">
    <property type="entry name" value="Pept_S26A_signal_pept_1_CS"/>
</dbReference>
<evidence type="ECO:0000256" key="6">
    <source>
        <dbReference type="RuleBase" id="RU362042"/>
    </source>
</evidence>
<dbReference type="GO" id="GO:0009003">
    <property type="term" value="F:signal peptidase activity"/>
    <property type="evidence" value="ECO:0007669"/>
    <property type="project" value="UniProtKB-EC"/>
</dbReference>
<dbReference type="InterPro" id="IPR019533">
    <property type="entry name" value="Peptidase_S26"/>
</dbReference>
<comment type="similarity">
    <text evidence="3 6">Belongs to the peptidase S26 family.</text>
</comment>
<dbReference type="InterPro" id="IPR000223">
    <property type="entry name" value="Pept_S26A_signal_pept_1"/>
</dbReference>
<dbReference type="PANTHER" id="PTHR43390">
    <property type="entry name" value="SIGNAL PEPTIDASE I"/>
    <property type="match status" value="1"/>
</dbReference>
<dbReference type="PRINTS" id="PR00727">
    <property type="entry name" value="LEADERPTASE"/>
</dbReference>
<name>A0ABT1EL93_9FIRM</name>
<evidence type="ECO:0000313" key="9">
    <source>
        <dbReference type="Proteomes" id="UP001523565"/>
    </source>
</evidence>
<protein>
    <recommendedName>
        <fullName evidence="4 6">Signal peptidase I</fullName>
        <ecNumber evidence="4 6">3.4.21.89</ecNumber>
    </recommendedName>
</protein>
<dbReference type="RefSeq" id="WP_262070342.1">
    <property type="nucleotide sequence ID" value="NZ_JAMXOC010000038.1"/>
</dbReference>
<keyword evidence="6" id="KW-0472">Membrane</keyword>
<dbReference type="PANTHER" id="PTHR43390:SF1">
    <property type="entry name" value="CHLOROPLAST PROCESSING PEPTIDASE"/>
    <property type="match status" value="1"/>
</dbReference>
<evidence type="ECO:0000259" key="7">
    <source>
        <dbReference type="Pfam" id="PF10502"/>
    </source>
</evidence>
<evidence type="ECO:0000256" key="3">
    <source>
        <dbReference type="ARBA" id="ARBA00009370"/>
    </source>
</evidence>
<dbReference type="EC" id="3.4.21.89" evidence="4 6"/>
<evidence type="ECO:0000256" key="2">
    <source>
        <dbReference type="ARBA" id="ARBA00004401"/>
    </source>
</evidence>
<dbReference type="NCBIfam" id="TIGR02227">
    <property type="entry name" value="sigpep_I_bact"/>
    <property type="match status" value="1"/>
</dbReference>
<keyword evidence="5 6" id="KW-0378">Hydrolase</keyword>
<evidence type="ECO:0000256" key="4">
    <source>
        <dbReference type="ARBA" id="ARBA00013208"/>
    </source>
</evidence>
<comment type="subcellular location">
    <subcellularLocation>
        <location evidence="2">Cell membrane</location>
        <topology evidence="2">Single-pass type II membrane protein</topology>
    </subcellularLocation>
    <subcellularLocation>
        <location evidence="6">Membrane</location>
        <topology evidence="6">Single-pass type II membrane protein</topology>
    </subcellularLocation>
</comment>
<dbReference type="Pfam" id="PF10502">
    <property type="entry name" value="Peptidase_S26"/>
    <property type="match status" value="1"/>
</dbReference>
<gene>
    <name evidence="8" type="primary">lepB</name>
    <name evidence="8" type="ORF">NK118_14610</name>
</gene>
<dbReference type="InterPro" id="IPR036286">
    <property type="entry name" value="LexA/Signal_pep-like_sf"/>
</dbReference>
<organism evidence="8 9">
    <name type="scientific">Ohessyouella blattaphilus</name>
    <dbReference type="NCBI Taxonomy" id="2949333"/>
    <lineage>
        <taxon>Bacteria</taxon>
        <taxon>Bacillati</taxon>
        <taxon>Bacillota</taxon>
        <taxon>Clostridia</taxon>
        <taxon>Lachnospirales</taxon>
        <taxon>Lachnospiraceae</taxon>
        <taxon>Ohessyouella</taxon>
    </lineage>
</organism>
<proteinExistence type="inferred from homology"/>
<keyword evidence="6" id="KW-0812">Transmembrane</keyword>
<evidence type="ECO:0000256" key="1">
    <source>
        <dbReference type="ARBA" id="ARBA00000677"/>
    </source>
</evidence>
<dbReference type="Proteomes" id="UP001523565">
    <property type="component" value="Unassembled WGS sequence"/>
</dbReference>
<dbReference type="CDD" id="cd06530">
    <property type="entry name" value="S26_SPase_I"/>
    <property type="match status" value="1"/>
</dbReference>
<accession>A0ABT1EL93</accession>
<dbReference type="Gene3D" id="2.10.109.10">
    <property type="entry name" value="Umud Fragment, subunit A"/>
    <property type="match status" value="1"/>
</dbReference>
<keyword evidence="6" id="KW-0645">Protease</keyword>
<dbReference type="EMBL" id="JAMZFV010000038">
    <property type="protein sequence ID" value="MCP1111483.1"/>
    <property type="molecule type" value="Genomic_DNA"/>
</dbReference>
<feature type="domain" description="Peptidase S26" evidence="7">
    <location>
        <begin position="24"/>
        <end position="169"/>
    </location>
</feature>
<comment type="caution">
    <text evidence="8">The sequence shown here is derived from an EMBL/GenBank/DDBJ whole genome shotgun (WGS) entry which is preliminary data.</text>
</comment>
<reference evidence="8 9" key="1">
    <citation type="journal article" date="2022" name="Genome Biol. Evol.">
        <title>Host diet, physiology and behaviors set the stage for Lachnospiraceae cladogenesis.</title>
        <authorList>
            <person name="Vera-Ponce De Leon A."/>
            <person name="Schneider M."/>
            <person name="Jahnes B.C."/>
            <person name="Sadowski V."/>
            <person name="Camuy-Velez L.A."/>
            <person name="Duan J."/>
            <person name="Sabree Z.L."/>
        </authorList>
    </citation>
    <scope>NUCLEOTIDE SEQUENCE [LARGE SCALE GENOMIC DNA]</scope>
    <source>
        <strain evidence="8 9">PAL227</strain>
    </source>
</reference>
<keyword evidence="9" id="KW-1185">Reference proteome</keyword>
<keyword evidence="6" id="KW-1133">Transmembrane helix</keyword>
<dbReference type="PROSITE" id="PS00761">
    <property type="entry name" value="SPASE_I_3"/>
    <property type="match status" value="1"/>
</dbReference>
<sequence length="175" mass="19120">MTRQAKEDSKTKDPVLLIEVLYLVAKIAGILLCVFLVMTFVFGVTRAEDVSMLPNVSGGDIIFYNRHASYTAGDVVVINYDESTQVQRVIAIGGDTVDITEKGLFINGSLQQEANIIGDSLLYEGGTTFPVTLKPDELFVMGDNRSQSIDSRMYGPVKDNSIAGSAMLIIRTNNF</sequence>
<evidence type="ECO:0000256" key="5">
    <source>
        <dbReference type="ARBA" id="ARBA00022801"/>
    </source>
</evidence>
<dbReference type="SUPFAM" id="SSF51306">
    <property type="entry name" value="LexA/Signal peptidase"/>
    <property type="match status" value="1"/>
</dbReference>
<comment type="catalytic activity">
    <reaction evidence="1 6">
        <text>Cleavage of hydrophobic, N-terminal signal or leader sequences from secreted and periplasmic proteins.</text>
        <dbReference type="EC" id="3.4.21.89"/>
    </reaction>
</comment>
<evidence type="ECO:0000313" key="8">
    <source>
        <dbReference type="EMBL" id="MCP1111483.1"/>
    </source>
</evidence>
<feature type="transmembrane region" description="Helical" evidence="6">
    <location>
        <begin position="20"/>
        <end position="44"/>
    </location>
</feature>